<protein>
    <submittedName>
        <fullName evidence="1">Uncharacterized protein</fullName>
    </submittedName>
</protein>
<accession>A0A3B0VUS0</accession>
<dbReference type="EMBL" id="UOEW01000127">
    <property type="protein sequence ID" value="VAW36036.1"/>
    <property type="molecule type" value="Genomic_DNA"/>
</dbReference>
<organism evidence="1">
    <name type="scientific">hydrothermal vent metagenome</name>
    <dbReference type="NCBI Taxonomy" id="652676"/>
    <lineage>
        <taxon>unclassified sequences</taxon>
        <taxon>metagenomes</taxon>
        <taxon>ecological metagenomes</taxon>
    </lineage>
</organism>
<proteinExistence type="predicted"/>
<gene>
    <name evidence="1" type="ORF">MNBD_GAMMA01-353</name>
</gene>
<evidence type="ECO:0000313" key="1">
    <source>
        <dbReference type="EMBL" id="VAW36036.1"/>
    </source>
</evidence>
<dbReference type="AlphaFoldDB" id="A0A3B0VUS0"/>
<reference evidence="1" key="1">
    <citation type="submission" date="2018-06" db="EMBL/GenBank/DDBJ databases">
        <authorList>
            <person name="Zhirakovskaya E."/>
        </authorList>
    </citation>
    <scope>NUCLEOTIDE SEQUENCE</scope>
</reference>
<name>A0A3B0VUS0_9ZZZZ</name>
<sequence>MQALCIQGGLVANFISDGVPDIEMDIQLESGSDRQALLDLKRNAILGDEVDAVYIYSLVGKNILYPKAEGVIVYIGETGRKNKTGTRFSQHISTGPSVGSDTGTNYTLSHYYWSGEKLNLRIYVLDSNGDNRARKAIECQLF</sequence>